<gene>
    <name evidence="2" type="ORF">AHIS1636_22090</name>
</gene>
<sequence>MPLHGSGDDPVMPNLAAAQIPGPGTGHVRAGEDGVLPDDVSDPFEQEGHQPAGRSLTGRFRRWRQGLRRA</sequence>
<feature type="region of interest" description="Disordered" evidence="1">
    <location>
        <begin position="1"/>
        <end position="55"/>
    </location>
</feature>
<dbReference type="Proteomes" id="UP001209654">
    <property type="component" value="Unassembled WGS sequence"/>
</dbReference>
<comment type="caution">
    <text evidence="2">The sequence shown here is derived from an EMBL/GenBank/DDBJ whole genome shotgun (WGS) entry which is preliminary data.</text>
</comment>
<organism evidence="2 3">
    <name type="scientific">Arthrobacter mangrovi</name>
    <dbReference type="NCBI Taxonomy" id="2966350"/>
    <lineage>
        <taxon>Bacteria</taxon>
        <taxon>Bacillati</taxon>
        <taxon>Actinomycetota</taxon>
        <taxon>Actinomycetes</taxon>
        <taxon>Micrococcales</taxon>
        <taxon>Micrococcaceae</taxon>
        <taxon>Arthrobacter</taxon>
    </lineage>
</organism>
<dbReference type="EMBL" id="BRVS01000008">
    <property type="protein sequence ID" value="GLB67769.1"/>
    <property type="molecule type" value="Genomic_DNA"/>
</dbReference>
<evidence type="ECO:0000313" key="3">
    <source>
        <dbReference type="Proteomes" id="UP001209654"/>
    </source>
</evidence>
<keyword evidence="3" id="KW-1185">Reference proteome</keyword>
<evidence type="ECO:0000313" key="2">
    <source>
        <dbReference type="EMBL" id="GLB67769.1"/>
    </source>
</evidence>
<proteinExistence type="predicted"/>
<feature type="compositionally biased region" description="Acidic residues" evidence="1">
    <location>
        <begin position="35"/>
        <end position="45"/>
    </location>
</feature>
<accession>A0ABQ5MV02</accession>
<reference evidence="2 3" key="1">
    <citation type="journal article" date="2023" name="Int. J. Syst. Evol. Microbiol.">
        <title>Arthrobacter mangrovi sp. nov., an actinobacterium isolated from the rhizosphere of a mangrove.</title>
        <authorList>
            <person name="Hamada M."/>
            <person name="Saitou S."/>
            <person name="Enomoto N."/>
            <person name="Nanri K."/>
            <person name="Hidaka K."/>
            <person name="Miura T."/>
            <person name="Tamura T."/>
        </authorList>
    </citation>
    <scope>NUCLEOTIDE SEQUENCE [LARGE SCALE GENOMIC DNA]</scope>
    <source>
        <strain evidence="2 3">NBRC 112813</strain>
    </source>
</reference>
<name>A0ABQ5MV02_9MICC</name>
<evidence type="ECO:0000256" key="1">
    <source>
        <dbReference type="SAM" id="MobiDB-lite"/>
    </source>
</evidence>
<protein>
    <submittedName>
        <fullName evidence="2">Uncharacterized protein</fullName>
    </submittedName>
</protein>